<dbReference type="RefSeq" id="WP_103052640.1">
    <property type="nucleotide sequence ID" value="NZ_POWF01000008.1"/>
</dbReference>
<gene>
    <name evidence="2" type="ORF">C1T31_11410</name>
</gene>
<keyword evidence="1" id="KW-0732">Signal</keyword>
<proteinExistence type="predicted"/>
<organism evidence="2 3">
    <name type="scientific">Hanstruepera neustonica</name>
    <dbReference type="NCBI Taxonomy" id="1445657"/>
    <lineage>
        <taxon>Bacteria</taxon>
        <taxon>Pseudomonadati</taxon>
        <taxon>Bacteroidota</taxon>
        <taxon>Flavobacteriia</taxon>
        <taxon>Flavobacteriales</taxon>
        <taxon>Flavobacteriaceae</taxon>
        <taxon>Hanstruepera</taxon>
    </lineage>
</organism>
<comment type="caution">
    <text evidence="2">The sequence shown here is derived from an EMBL/GenBank/DDBJ whole genome shotgun (WGS) entry which is preliminary data.</text>
</comment>
<protein>
    <submittedName>
        <fullName evidence="2">Uncharacterized protein</fullName>
    </submittedName>
</protein>
<dbReference type="OrthoDB" id="1445917at2"/>
<name>A0A2K1DWH8_9FLAO</name>
<evidence type="ECO:0000313" key="2">
    <source>
        <dbReference type="EMBL" id="PNQ72396.1"/>
    </source>
</evidence>
<evidence type="ECO:0000313" key="3">
    <source>
        <dbReference type="Proteomes" id="UP000236641"/>
    </source>
</evidence>
<feature type="signal peptide" evidence="1">
    <location>
        <begin position="1"/>
        <end position="17"/>
    </location>
</feature>
<accession>A0A2K1DWH8</accession>
<dbReference type="AlphaFoldDB" id="A0A2K1DWH8"/>
<evidence type="ECO:0000256" key="1">
    <source>
        <dbReference type="SAM" id="SignalP"/>
    </source>
</evidence>
<dbReference type="EMBL" id="POWF01000008">
    <property type="protein sequence ID" value="PNQ72396.1"/>
    <property type="molecule type" value="Genomic_DNA"/>
</dbReference>
<dbReference type="Proteomes" id="UP000236641">
    <property type="component" value="Unassembled WGS sequence"/>
</dbReference>
<reference evidence="2 3" key="1">
    <citation type="submission" date="2018-01" db="EMBL/GenBank/DDBJ databases">
        <title>The draft genome of Hanstruepera neustonica JCM19743.</title>
        <authorList>
            <person name="He R.-H."/>
            <person name="Du Z.-J."/>
        </authorList>
    </citation>
    <scope>NUCLEOTIDE SEQUENCE [LARGE SCALE GENOMIC DNA]</scope>
    <source>
        <strain evidence="2 3">JCM19743</strain>
    </source>
</reference>
<sequence>MKFLTVLFFLFALQINAQDIPKYNVYFDENDQAIEITDYYKKCSAFLLHCMSKTKDSITINYMYELNKFGQLDSIENNQIRKLLKRDTKNPNIDKSPVIIVFRDTLYGFEGLKQRYDTYVKRVTINDTIREILPFNLTKNKYFDARKKYDNNQKKMC</sequence>
<keyword evidence="3" id="KW-1185">Reference proteome</keyword>
<feature type="chain" id="PRO_5014398266" evidence="1">
    <location>
        <begin position="18"/>
        <end position="157"/>
    </location>
</feature>